<evidence type="ECO:0000313" key="2">
    <source>
        <dbReference type="Proteomes" id="UP000262072"/>
    </source>
</evidence>
<dbReference type="EMBL" id="UNRR01000042">
    <property type="protein sequence ID" value="SYZ80013.1"/>
    <property type="molecule type" value="Genomic_DNA"/>
</dbReference>
<accession>A0A383TIA2</accession>
<gene>
    <name evidence="1" type="ORF">TART1_2889</name>
</gene>
<reference evidence="2" key="1">
    <citation type="submission" date="2018-05" db="EMBL/GenBank/DDBJ databases">
        <authorList>
            <person name="Strepis N."/>
        </authorList>
    </citation>
    <scope>NUCLEOTIDE SEQUENCE [LARGE SCALE GENOMIC DNA]</scope>
</reference>
<proteinExistence type="predicted"/>
<organism evidence="1 2">
    <name type="scientific">Trichococcus shcherbakoviae</name>
    <dbReference type="NCBI Taxonomy" id="2094020"/>
    <lineage>
        <taxon>Bacteria</taxon>
        <taxon>Bacillati</taxon>
        <taxon>Bacillota</taxon>
        <taxon>Bacilli</taxon>
        <taxon>Lactobacillales</taxon>
        <taxon>Carnobacteriaceae</taxon>
        <taxon>Trichococcus</taxon>
    </lineage>
</organism>
<name>A0A383TIA2_9LACT</name>
<evidence type="ECO:0000313" key="1">
    <source>
        <dbReference type="EMBL" id="SYZ80013.1"/>
    </source>
</evidence>
<dbReference type="Proteomes" id="UP000262072">
    <property type="component" value="Unassembled WGS sequence"/>
</dbReference>
<protein>
    <submittedName>
        <fullName evidence="1">Uncharacterized protein</fullName>
    </submittedName>
</protein>
<dbReference type="AlphaFoldDB" id="A0A383TIA2"/>
<sequence length="58" mass="6827">MLRDSPPKAFWRAISVQITVRKPAGTPLAGKNFREQREIARQTHFGGQYYNMNDRKEY</sequence>